<comment type="caution">
    <text evidence="3">The sequence shown here is derived from an EMBL/GenBank/DDBJ whole genome shotgun (WGS) entry which is preliminary data.</text>
</comment>
<feature type="region of interest" description="Disordered" evidence="1">
    <location>
        <begin position="148"/>
        <end position="171"/>
    </location>
</feature>
<dbReference type="EMBL" id="JAEKJA010000020">
    <property type="protein sequence ID" value="MBJ3777705.1"/>
    <property type="molecule type" value="Genomic_DNA"/>
</dbReference>
<organism evidence="3 4">
    <name type="scientific">Acuticoccus mangrovi</name>
    <dbReference type="NCBI Taxonomy" id="2796142"/>
    <lineage>
        <taxon>Bacteria</taxon>
        <taxon>Pseudomonadati</taxon>
        <taxon>Pseudomonadota</taxon>
        <taxon>Alphaproteobacteria</taxon>
        <taxon>Hyphomicrobiales</taxon>
        <taxon>Amorphaceae</taxon>
        <taxon>Acuticoccus</taxon>
    </lineage>
</organism>
<proteinExistence type="predicted"/>
<dbReference type="Proteomes" id="UP000609531">
    <property type="component" value="Unassembled WGS sequence"/>
</dbReference>
<protein>
    <submittedName>
        <fullName evidence="3">Serine kinase</fullName>
    </submittedName>
</protein>
<dbReference type="GO" id="GO:0005524">
    <property type="term" value="F:ATP binding"/>
    <property type="evidence" value="ECO:0007669"/>
    <property type="project" value="InterPro"/>
</dbReference>
<reference evidence="3" key="1">
    <citation type="submission" date="2020-12" db="EMBL/GenBank/DDBJ databases">
        <title>Bacterial taxonomy.</title>
        <authorList>
            <person name="Pan X."/>
        </authorList>
    </citation>
    <scope>NUCLEOTIDE SEQUENCE</scope>
    <source>
        <strain evidence="3">B2012</strain>
    </source>
</reference>
<dbReference type="InterPro" id="IPR011104">
    <property type="entry name" value="Hpr_kin/Pase_C"/>
</dbReference>
<dbReference type="GO" id="GO:0000155">
    <property type="term" value="F:phosphorelay sensor kinase activity"/>
    <property type="evidence" value="ECO:0007669"/>
    <property type="project" value="InterPro"/>
</dbReference>
<keyword evidence="3" id="KW-0418">Kinase</keyword>
<dbReference type="SUPFAM" id="SSF53795">
    <property type="entry name" value="PEP carboxykinase-like"/>
    <property type="match status" value="1"/>
</dbReference>
<dbReference type="Gene3D" id="3.40.50.300">
    <property type="entry name" value="P-loop containing nucleotide triphosphate hydrolases"/>
    <property type="match status" value="1"/>
</dbReference>
<dbReference type="Pfam" id="PF07475">
    <property type="entry name" value="Hpr_kinase_C"/>
    <property type="match status" value="1"/>
</dbReference>
<dbReference type="GO" id="GO:0006109">
    <property type="term" value="P:regulation of carbohydrate metabolic process"/>
    <property type="evidence" value="ECO:0007669"/>
    <property type="project" value="InterPro"/>
</dbReference>
<dbReference type="RefSeq" id="WP_198883613.1">
    <property type="nucleotide sequence ID" value="NZ_JAEKJA010000020.1"/>
</dbReference>
<evidence type="ECO:0000256" key="1">
    <source>
        <dbReference type="SAM" id="MobiDB-lite"/>
    </source>
</evidence>
<feature type="domain" description="HPr kinase/phosphorylase C-terminal" evidence="2">
    <location>
        <begin position="2"/>
        <end position="142"/>
    </location>
</feature>
<gene>
    <name evidence="3" type="ORF">JCR33_18510</name>
</gene>
<name>A0A934ITF2_9HYPH</name>
<accession>A0A934ITF2</accession>
<keyword evidence="3" id="KW-0808">Transferase</keyword>
<dbReference type="AlphaFoldDB" id="A0A934ITF2"/>
<evidence type="ECO:0000313" key="3">
    <source>
        <dbReference type="EMBL" id="MBJ3777705.1"/>
    </source>
</evidence>
<sequence>MTVHATALAVGEAGLLVRGPSGAGKSSLALALIVRARAAGRFARLVADDRTILSAAGGRLLAGCPPPLAGLIEIAGHGIAAAERLPAVRLTLVVNLVAPADVARMPEAEAREISLHGVPIAQMALAMRQSAHSALVLEALLEGNGLTDRPLRAQRRRDKGSAPSRQQGDVR</sequence>
<keyword evidence="4" id="KW-1185">Reference proteome</keyword>
<evidence type="ECO:0000313" key="4">
    <source>
        <dbReference type="Proteomes" id="UP000609531"/>
    </source>
</evidence>
<evidence type="ECO:0000259" key="2">
    <source>
        <dbReference type="Pfam" id="PF07475"/>
    </source>
</evidence>
<dbReference type="InterPro" id="IPR027417">
    <property type="entry name" value="P-loop_NTPase"/>
</dbReference>